<protein>
    <submittedName>
        <fullName evidence="3">Ephrin RBD domain-containing protein</fullName>
    </submittedName>
</protein>
<gene>
    <name evidence="1" type="ORF">HPLM_LOCUS19057</name>
</gene>
<reference evidence="3" key="1">
    <citation type="submission" date="2017-02" db="UniProtKB">
        <authorList>
            <consortium name="WormBaseParasite"/>
        </authorList>
    </citation>
    <scope>IDENTIFICATION</scope>
</reference>
<sequence>MVVEYEIFAPRYSRVMSAIDMEHCEYQADGILYCPQQEPPGTVYYVRNVYPPIQVRFTFLEFGYSANLKPETYLSGPYVQDVQPYLTISVCPLIFPKFIGNA</sequence>
<evidence type="ECO:0000313" key="2">
    <source>
        <dbReference type="Proteomes" id="UP000268014"/>
    </source>
</evidence>
<reference evidence="1 2" key="2">
    <citation type="submission" date="2018-11" db="EMBL/GenBank/DDBJ databases">
        <authorList>
            <consortium name="Pathogen Informatics"/>
        </authorList>
    </citation>
    <scope>NUCLEOTIDE SEQUENCE [LARGE SCALE GENOMIC DNA]</scope>
    <source>
        <strain evidence="1 2">MHpl1</strain>
    </source>
</reference>
<dbReference type="OrthoDB" id="5863342at2759"/>
<evidence type="ECO:0000313" key="1">
    <source>
        <dbReference type="EMBL" id="VDO74777.1"/>
    </source>
</evidence>
<name>A0A0N4X3X3_HAEPC</name>
<proteinExistence type="predicted"/>
<organism evidence="3">
    <name type="scientific">Haemonchus placei</name>
    <name type="common">Barber's pole worm</name>
    <dbReference type="NCBI Taxonomy" id="6290"/>
    <lineage>
        <taxon>Eukaryota</taxon>
        <taxon>Metazoa</taxon>
        <taxon>Ecdysozoa</taxon>
        <taxon>Nematoda</taxon>
        <taxon>Chromadorea</taxon>
        <taxon>Rhabditida</taxon>
        <taxon>Rhabditina</taxon>
        <taxon>Rhabditomorpha</taxon>
        <taxon>Strongyloidea</taxon>
        <taxon>Trichostrongylidae</taxon>
        <taxon>Haemonchus</taxon>
    </lineage>
</organism>
<keyword evidence="2" id="KW-1185">Reference proteome</keyword>
<dbReference type="WBParaSite" id="HPLM_0001906501-mRNA-1">
    <property type="protein sequence ID" value="HPLM_0001906501-mRNA-1"/>
    <property type="gene ID" value="HPLM_0001906501"/>
</dbReference>
<evidence type="ECO:0000313" key="3">
    <source>
        <dbReference type="WBParaSite" id="HPLM_0001906501-mRNA-1"/>
    </source>
</evidence>
<dbReference type="Proteomes" id="UP000268014">
    <property type="component" value="Unassembled WGS sequence"/>
</dbReference>
<dbReference type="STRING" id="6290.A0A0N4X3X3"/>
<dbReference type="EMBL" id="UZAF01021016">
    <property type="protein sequence ID" value="VDO74777.1"/>
    <property type="molecule type" value="Genomic_DNA"/>
</dbReference>
<accession>A0A0N4X3X3</accession>
<dbReference type="AlphaFoldDB" id="A0A0N4X3X3"/>